<name>A0ABU3GYF5_9SPHI</name>
<dbReference type="Proteomes" id="UP001258315">
    <property type="component" value="Unassembled WGS sequence"/>
</dbReference>
<keyword evidence="1" id="KW-0732">Signal</keyword>
<gene>
    <name evidence="2" type="ORF">QE417_003089</name>
</gene>
<keyword evidence="3" id="KW-1185">Reference proteome</keyword>
<organism evidence="2 3">
    <name type="scientific">Mucilaginibacter terrae</name>
    <dbReference type="NCBI Taxonomy" id="1955052"/>
    <lineage>
        <taxon>Bacteria</taxon>
        <taxon>Pseudomonadati</taxon>
        <taxon>Bacteroidota</taxon>
        <taxon>Sphingobacteriia</taxon>
        <taxon>Sphingobacteriales</taxon>
        <taxon>Sphingobacteriaceae</taxon>
        <taxon>Mucilaginibacter</taxon>
    </lineage>
</organism>
<comment type="caution">
    <text evidence="2">The sequence shown here is derived from an EMBL/GenBank/DDBJ whole genome shotgun (WGS) entry which is preliminary data.</text>
</comment>
<sequence length="77" mass="8656">MKKICVRLFILLTGLNLSTYAQIGKRFPSERKIVKDPVTGTMLTFFNQHPCGRYQNLPNSPAMDIRRPVAGIPLKPG</sequence>
<accession>A0ABU3GYF5</accession>
<feature type="signal peptide" evidence="1">
    <location>
        <begin position="1"/>
        <end position="21"/>
    </location>
</feature>
<proteinExistence type="predicted"/>
<protein>
    <submittedName>
        <fullName evidence="2">Uncharacterized protein</fullName>
    </submittedName>
</protein>
<evidence type="ECO:0000313" key="3">
    <source>
        <dbReference type="Proteomes" id="UP001258315"/>
    </source>
</evidence>
<evidence type="ECO:0000313" key="2">
    <source>
        <dbReference type="EMBL" id="MDT3404017.1"/>
    </source>
</evidence>
<reference evidence="3" key="1">
    <citation type="submission" date="2023-07" db="EMBL/GenBank/DDBJ databases">
        <title>Functional and genomic diversity of the sorghum phyllosphere microbiome.</title>
        <authorList>
            <person name="Shade A."/>
        </authorList>
    </citation>
    <scope>NUCLEOTIDE SEQUENCE [LARGE SCALE GENOMIC DNA]</scope>
    <source>
        <strain evidence="3">SORGH_AS_0422</strain>
    </source>
</reference>
<evidence type="ECO:0000256" key="1">
    <source>
        <dbReference type="SAM" id="SignalP"/>
    </source>
</evidence>
<feature type="chain" id="PRO_5045292164" evidence="1">
    <location>
        <begin position="22"/>
        <end position="77"/>
    </location>
</feature>
<dbReference type="EMBL" id="JAVLVU010000001">
    <property type="protein sequence ID" value="MDT3404017.1"/>
    <property type="molecule type" value="Genomic_DNA"/>
</dbReference>
<dbReference type="RefSeq" id="WP_311951358.1">
    <property type="nucleotide sequence ID" value="NZ_JAVLVU010000001.1"/>
</dbReference>